<feature type="domain" description="DUF8039" evidence="2">
    <location>
        <begin position="180"/>
        <end position="266"/>
    </location>
</feature>
<evidence type="ECO:0000313" key="3">
    <source>
        <dbReference type="Proteomes" id="UP000813463"/>
    </source>
</evidence>
<proteinExistence type="predicted"/>
<evidence type="ECO:0000313" key="5">
    <source>
        <dbReference type="RefSeq" id="XP_056691003.1"/>
    </source>
</evidence>
<dbReference type="Proteomes" id="UP000813463">
    <property type="component" value="Chromosome 1"/>
</dbReference>
<accession>A0ABM3R5W6</accession>
<name>A0ABM3R5W6_SPIOL</name>
<gene>
    <name evidence="4 5" type="primary">LOC130466263</name>
</gene>
<keyword evidence="3" id="KW-1185">Reference proteome</keyword>
<reference evidence="3" key="1">
    <citation type="journal article" date="2021" name="Nat. Commun.">
        <title>Genomic analyses provide insights into spinach domestication and the genetic basis of agronomic traits.</title>
        <authorList>
            <person name="Cai X."/>
            <person name="Sun X."/>
            <person name="Xu C."/>
            <person name="Sun H."/>
            <person name="Wang X."/>
            <person name="Ge C."/>
            <person name="Zhang Z."/>
            <person name="Wang Q."/>
            <person name="Fei Z."/>
            <person name="Jiao C."/>
            <person name="Wang Q."/>
        </authorList>
    </citation>
    <scope>NUCLEOTIDE SEQUENCE [LARGE SCALE GENOMIC DNA]</scope>
    <source>
        <strain evidence="3">cv. Varoflay</strain>
    </source>
</reference>
<dbReference type="RefSeq" id="XP_056691003.1">
    <property type="nucleotide sequence ID" value="XM_056835025.1"/>
</dbReference>
<sequence length="318" mass="35583">MLSQITSLRSEMGAMRNQQNLVMSCLATILNPEQVKQLQQLQSIGVGRQLGDVGGQINHLSDYNNVQFDGIHGHSQSFGDQGLSGAQTSNLDNSGNNHGFFTQLLTGGISGQGQVVNSPEGHRETRPIAQQKEPDQLEKELEQEPYRVSWPDQLQSPQNMHSSVDWPETYDPLSLSDLPDLPEGMHDCCLAIEDNKKIKIVAIGQVYIPGEKIVVKNHFFDVSSENRRVSITDDVDPTALLPCPVSGFLFVCEAKDTFVPWPTNLIFPKKKYFPRVPATYSQEMVDEIRDNLVTYVLKHMQVNNQEVGENECMDVDQE</sequence>
<evidence type="ECO:0000313" key="4">
    <source>
        <dbReference type="RefSeq" id="XP_056691002.1"/>
    </source>
</evidence>
<dbReference type="GeneID" id="130466263"/>
<organism evidence="3 4">
    <name type="scientific">Spinacia oleracea</name>
    <name type="common">Spinach</name>
    <dbReference type="NCBI Taxonomy" id="3562"/>
    <lineage>
        <taxon>Eukaryota</taxon>
        <taxon>Viridiplantae</taxon>
        <taxon>Streptophyta</taxon>
        <taxon>Embryophyta</taxon>
        <taxon>Tracheophyta</taxon>
        <taxon>Spermatophyta</taxon>
        <taxon>Magnoliopsida</taxon>
        <taxon>eudicotyledons</taxon>
        <taxon>Gunneridae</taxon>
        <taxon>Pentapetalae</taxon>
        <taxon>Caryophyllales</taxon>
        <taxon>Chenopodiaceae</taxon>
        <taxon>Chenopodioideae</taxon>
        <taxon>Anserineae</taxon>
        <taxon>Spinacia</taxon>
    </lineage>
</organism>
<protein>
    <recommendedName>
        <fullName evidence="2">DUF8039 domain-containing protein</fullName>
    </recommendedName>
</protein>
<dbReference type="RefSeq" id="XP_056691002.1">
    <property type="nucleotide sequence ID" value="XM_056835024.1"/>
</dbReference>
<evidence type="ECO:0000259" key="2">
    <source>
        <dbReference type="Pfam" id="PF26133"/>
    </source>
</evidence>
<feature type="compositionally biased region" description="Basic and acidic residues" evidence="1">
    <location>
        <begin position="120"/>
        <end position="142"/>
    </location>
</feature>
<feature type="region of interest" description="Disordered" evidence="1">
    <location>
        <begin position="111"/>
        <end position="142"/>
    </location>
</feature>
<dbReference type="InterPro" id="IPR058352">
    <property type="entry name" value="DUF8039"/>
</dbReference>
<evidence type="ECO:0000256" key="1">
    <source>
        <dbReference type="SAM" id="MobiDB-lite"/>
    </source>
</evidence>
<dbReference type="Pfam" id="PF26133">
    <property type="entry name" value="DUF8039"/>
    <property type="match status" value="1"/>
</dbReference>
<reference evidence="4 5" key="2">
    <citation type="submission" date="2025-05" db="UniProtKB">
        <authorList>
            <consortium name="RefSeq"/>
        </authorList>
    </citation>
    <scope>IDENTIFICATION</scope>
    <source>
        <tissue evidence="4 5">Leaf</tissue>
    </source>
</reference>